<evidence type="ECO:0000313" key="3">
    <source>
        <dbReference type="Proteomes" id="UP000181942"/>
    </source>
</evidence>
<evidence type="ECO:0000256" key="1">
    <source>
        <dbReference type="SAM" id="MobiDB-lite"/>
    </source>
</evidence>
<name>A0A1I2R5E7_9ACTN</name>
<dbReference type="RefSeq" id="WP_079174427.1">
    <property type="nucleotide sequence ID" value="NZ_FONR01000019.1"/>
</dbReference>
<feature type="region of interest" description="Disordered" evidence="1">
    <location>
        <begin position="1"/>
        <end position="28"/>
    </location>
</feature>
<dbReference type="Proteomes" id="UP000181942">
    <property type="component" value="Unassembled WGS sequence"/>
</dbReference>
<proteinExistence type="predicted"/>
<accession>A0A1I2R5E7</accession>
<reference evidence="2 3" key="1">
    <citation type="submission" date="2016-10" db="EMBL/GenBank/DDBJ databases">
        <authorList>
            <person name="de Groot N.N."/>
        </authorList>
    </citation>
    <scope>NUCLEOTIDE SEQUENCE [LARGE SCALE GENOMIC DNA]</scope>
    <source>
        <strain evidence="2 3">OK461</strain>
    </source>
</reference>
<dbReference type="AlphaFoldDB" id="A0A1I2R5E7"/>
<sequence length="720" mass="77726">MRGRAGGLVRIGEPGDAGDTGRATAGRASVNTVEEDSARRTLLTLAVRDYGDGEAEFTAGIDEQLSVVADWWCAPGAPEPFTHVPAPELRERYDVERFLHESKVREMRGRALVVFITGHGQLGASRTHFLQLPRTEPRRQLATAIRTSEIVAAALDSRAEHVLVVINTCYAAGIAEELEKLHQEILPSRRTGGSLDVVATCAHDQLVQVRQFPSVMRRVLERLRTTAQITTPWLSVAHLMTEFESELGTDTERRKHRLKRVLDGGGQTALTPCLPNPGYRPVRELVGPARRQVATPADEVDHWLDRASGRPQETDPGWYFSGREGLGRAVTAFLGRPRGVLLLTGTAGSGKSAVLARAVTLSDPLFRDDPRYGRALRSAAPETVPPEGSVTAAVLARHRTASDVLGDLLHALELSPRPAGPTDDPVELRRAQLLAHLDEPGDPVTLVLDGLDESVEPFRVVRDVLAPLTAHCGAAPALPGQRHPERQRSLRLLIGVRSSRPRADRAAPPGPAGREAGLLGTLREVFPTASVLRTDETDSESDIADYVQALVGAETSDGDSTRQAAETVAKRVWPSFLDARLAGEQLHHASDPDALAGNPDWLDLLQAGTIGLLRRDLALVEDEGLPAEVALALLRAAAFALGAGIPWSDVWPAVAGALLGRPVEEPDRMIENLLKSRLAGYLAHDDEDDRLVYRPAHEALAELLRDPRQDLLAGVGGGAV</sequence>
<gene>
    <name evidence="2" type="ORF">SAMN02787118_11974</name>
</gene>
<dbReference type="OrthoDB" id="218695at2"/>
<organism evidence="2 3">
    <name type="scientific">Streptomyces mirabilis</name>
    <dbReference type="NCBI Taxonomy" id="68239"/>
    <lineage>
        <taxon>Bacteria</taxon>
        <taxon>Bacillati</taxon>
        <taxon>Actinomycetota</taxon>
        <taxon>Actinomycetes</taxon>
        <taxon>Kitasatosporales</taxon>
        <taxon>Streptomycetaceae</taxon>
        <taxon>Streptomyces</taxon>
    </lineage>
</organism>
<dbReference type="EMBL" id="FONR01000019">
    <property type="protein sequence ID" value="SFG35283.1"/>
    <property type="molecule type" value="Genomic_DNA"/>
</dbReference>
<evidence type="ECO:0000313" key="2">
    <source>
        <dbReference type="EMBL" id="SFG35283.1"/>
    </source>
</evidence>
<protein>
    <submittedName>
        <fullName evidence="2">Uncharacterized protein</fullName>
    </submittedName>
</protein>